<dbReference type="CDD" id="cd00158">
    <property type="entry name" value="RHOD"/>
    <property type="match status" value="1"/>
</dbReference>
<proteinExistence type="predicted"/>
<keyword evidence="2" id="KW-0808">Transferase</keyword>
<gene>
    <name evidence="2" type="primary">glpE_34</name>
    <name evidence="2" type="ORF">SDC9_117240</name>
</gene>
<protein>
    <submittedName>
        <fullName evidence="2">Thiosulfate sulfurtransferase GlpE</fullName>
        <ecNumber evidence="2">2.8.1.1</ecNumber>
    </submittedName>
</protein>
<dbReference type="AlphaFoldDB" id="A0A645BYG2"/>
<dbReference type="Gene3D" id="3.40.250.10">
    <property type="entry name" value="Rhodanese-like domain"/>
    <property type="match status" value="1"/>
</dbReference>
<feature type="domain" description="Rhodanese" evidence="1">
    <location>
        <begin position="53"/>
        <end position="139"/>
    </location>
</feature>
<dbReference type="GO" id="GO:0004792">
    <property type="term" value="F:thiosulfate-cyanide sulfurtransferase activity"/>
    <property type="evidence" value="ECO:0007669"/>
    <property type="project" value="UniProtKB-EC"/>
</dbReference>
<dbReference type="InterPro" id="IPR001763">
    <property type="entry name" value="Rhodanese-like_dom"/>
</dbReference>
<accession>A0A645BYG2</accession>
<dbReference type="EC" id="2.8.1.1" evidence="2"/>
<evidence type="ECO:0000259" key="1">
    <source>
        <dbReference type="PROSITE" id="PS50206"/>
    </source>
</evidence>
<dbReference type="Pfam" id="PF00581">
    <property type="entry name" value="Rhodanese"/>
    <property type="match status" value="1"/>
</dbReference>
<dbReference type="SUPFAM" id="SSF52821">
    <property type="entry name" value="Rhodanese/Cell cycle control phosphatase"/>
    <property type="match status" value="1"/>
</dbReference>
<reference evidence="2" key="1">
    <citation type="submission" date="2019-08" db="EMBL/GenBank/DDBJ databases">
        <authorList>
            <person name="Kucharzyk K."/>
            <person name="Murdoch R.W."/>
            <person name="Higgins S."/>
            <person name="Loffler F."/>
        </authorList>
    </citation>
    <scope>NUCLEOTIDE SEQUENCE</scope>
</reference>
<comment type="caution">
    <text evidence="2">The sequence shown here is derived from an EMBL/GenBank/DDBJ whole genome shotgun (WGS) entry which is preliminary data.</text>
</comment>
<dbReference type="InterPro" id="IPR036873">
    <property type="entry name" value="Rhodanese-like_dom_sf"/>
</dbReference>
<dbReference type="EMBL" id="VSSQ01023388">
    <property type="protein sequence ID" value="MPM70285.1"/>
    <property type="molecule type" value="Genomic_DNA"/>
</dbReference>
<dbReference type="PANTHER" id="PTHR43031">
    <property type="entry name" value="FAD-DEPENDENT OXIDOREDUCTASE"/>
    <property type="match status" value="1"/>
</dbReference>
<name>A0A645BYG2_9ZZZZ</name>
<dbReference type="SMART" id="SM00450">
    <property type="entry name" value="RHOD"/>
    <property type="match status" value="1"/>
</dbReference>
<evidence type="ECO:0000313" key="2">
    <source>
        <dbReference type="EMBL" id="MPM70285.1"/>
    </source>
</evidence>
<sequence length="139" mass="15268">MDKTFKIVLLLLAISLIAFLVMGCSKQAAKTDSDKSGGYQKITASAVKSRLDKGEQLIIVDVRTKEEYDDGHIPKSLLIPYDEIEVKAASLLPDKNAAIIVYCRTGRRSEIAAKSLLKLGYTNVADMGAISDWKYGLEK</sequence>
<dbReference type="InterPro" id="IPR050229">
    <property type="entry name" value="GlpE_sulfurtransferase"/>
</dbReference>
<dbReference type="PANTHER" id="PTHR43031:SF1">
    <property type="entry name" value="PYRIDINE NUCLEOTIDE-DISULPHIDE OXIDOREDUCTASE"/>
    <property type="match status" value="1"/>
</dbReference>
<dbReference type="PROSITE" id="PS50206">
    <property type="entry name" value="RHODANESE_3"/>
    <property type="match status" value="1"/>
</dbReference>
<organism evidence="2">
    <name type="scientific">bioreactor metagenome</name>
    <dbReference type="NCBI Taxonomy" id="1076179"/>
    <lineage>
        <taxon>unclassified sequences</taxon>
        <taxon>metagenomes</taxon>
        <taxon>ecological metagenomes</taxon>
    </lineage>
</organism>
<dbReference type="PROSITE" id="PS51257">
    <property type="entry name" value="PROKAR_LIPOPROTEIN"/>
    <property type="match status" value="1"/>
</dbReference>